<accession>A0ABT4LE66</accession>
<protein>
    <recommendedName>
        <fullName evidence="3">CYTH domain-containing protein</fullName>
    </recommendedName>
</protein>
<reference evidence="1" key="1">
    <citation type="submission" date="2022-12" db="EMBL/GenBank/DDBJ databases">
        <title>Bacterial isolates from different developmental stages of Nematostella vectensis.</title>
        <authorList>
            <person name="Fraune S."/>
        </authorList>
    </citation>
    <scope>NUCLEOTIDE SEQUENCE</scope>
    <source>
        <strain evidence="1">G21630-S1</strain>
    </source>
</reference>
<dbReference type="InterPro" id="IPR033469">
    <property type="entry name" value="CYTH-like_dom_sf"/>
</dbReference>
<dbReference type="RefSeq" id="WP_269421425.1">
    <property type="nucleotide sequence ID" value="NZ_JAPWGY010000001.1"/>
</dbReference>
<gene>
    <name evidence="1" type="ORF">O4H49_00380</name>
</gene>
<dbReference type="EMBL" id="JAPWGY010000001">
    <property type="protein sequence ID" value="MCZ4279210.1"/>
    <property type="molecule type" value="Genomic_DNA"/>
</dbReference>
<proteinExistence type="predicted"/>
<name>A0ABT4LE66_9PROT</name>
<evidence type="ECO:0000313" key="2">
    <source>
        <dbReference type="Proteomes" id="UP001069802"/>
    </source>
</evidence>
<evidence type="ECO:0008006" key="3">
    <source>
        <dbReference type="Google" id="ProtNLM"/>
    </source>
</evidence>
<dbReference type="Gene3D" id="2.40.320.10">
    <property type="entry name" value="Hypothetical Protein Pfu-838710-001"/>
    <property type="match status" value="1"/>
</dbReference>
<dbReference type="Proteomes" id="UP001069802">
    <property type="component" value="Unassembled WGS sequence"/>
</dbReference>
<evidence type="ECO:0000313" key="1">
    <source>
        <dbReference type="EMBL" id="MCZ4279210.1"/>
    </source>
</evidence>
<keyword evidence="2" id="KW-1185">Reference proteome</keyword>
<dbReference type="SUPFAM" id="SSF55154">
    <property type="entry name" value="CYTH-like phosphatases"/>
    <property type="match status" value="1"/>
</dbReference>
<sequence>MPVENEYKFALHDPDGVLETELQASDFFRVSIKQGYIRKGSRVREWTDLKTGRIRYIYTYKHRVGDDVVEVETDIAKEDFAALWSVRELDIHKVRYKFIVDGLTWDVDFLKHKGKTYFTLAEVELPRDERVVPAPPELIQPFVLGATGRHDKTLSNKRLADLSYARRVHSAFLSGGSDTDKILSAAV</sequence>
<comment type="caution">
    <text evidence="1">The sequence shown here is derived from an EMBL/GenBank/DDBJ whole genome shotgun (WGS) entry which is preliminary data.</text>
</comment>
<organism evidence="1 2">
    <name type="scientific">Kiloniella laminariae</name>
    <dbReference type="NCBI Taxonomy" id="454162"/>
    <lineage>
        <taxon>Bacteria</taxon>
        <taxon>Pseudomonadati</taxon>
        <taxon>Pseudomonadota</taxon>
        <taxon>Alphaproteobacteria</taxon>
        <taxon>Rhodospirillales</taxon>
        <taxon>Kiloniellaceae</taxon>
        <taxon>Kiloniella</taxon>
    </lineage>
</organism>